<keyword evidence="2" id="KW-0732">Signal</keyword>
<dbReference type="PANTHER" id="PTHR16214:SF3">
    <property type="entry name" value="TRANSMEMBRANE PROTEIN 260"/>
    <property type="match status" value="1"/>
</dbReference>
<dbReference type="Ensembl" id="ENSSFOT00015079579.1">
    <property type="protein sequence ID" value="ENSSFOP00015064477.1"/>
    <property type="gene ID" value="ENSSFOG00015017536.2"/>
</dbReference>
<name>A0A8C9VTG0_SCLFO</name>
<evidence type="ECO:0000256" key="2">
    <source>
        <dbReference type="SAM" id="SignalP"/>
    </source>
</evidence>
<keyword evidence="1" id="KW-1133">Transmembrane helix</keyword>
<proteinExistence type="predicted"/>
<feature type="transmembrane region" description="Helical" evidence="1">
    <location>
        <begin position="161"/>
        <end position="189"/>
    </location>
</feature>
<keyword evidence="4" id="KW-1185">Reference proteome</keyword>
<evidence type="ECO:0000256" key="1">
    <source>
        <dbReference type="SAM" id="Phobius"/>
    </source>
</evidence>
<reference evidence="3" key="2">
    <citation type="submission" date="2025-05" db="UniProtKB">
        <authorList>
            <consortium name="Ensembl"/>
        </authorList>
    </citation>
    <scope>IDENTIFICATION</scope>
</reference>
<dbReference type="InterPro" id="IPR021280">
    <property type="entry name" value="TMEM260-like"/>
</dbReference>
<dbReference type="GeneTree" id="ENSGT00390000013544"/>
<feature type="transmembrane region" description="Helical" evidence="1">
    <location>
        <begin position="131"/>
        <end position="149"/>
    </location>
</feature>
<dbReference type="PANTHER" id="PTHR16214">
    <property type="entry name" value="TRANSMEMBRANE PROTEIN 260"/>
    <property type="match status" value="1"/>
</dbReference>
<evidence type="ECO:0000313" key="3">
    <source>
        <dbReference type="Ensembl" id="ENSSFOP00015064477.1"/>
    </source>
</evidence>
<protein>
    <submittedName>
        <fullName evidence="3">Transmembrane protein 260</fullName>
    </submittedName>
</protein>
<dbReference type="AlphaFoldDB" id="A0A8C9VTG0"/>
<dbReference type="OrthoDB" id="197432at2759"/>
<feature type="signal peptide" evidence="2">
    <location>
        <begin position="1"/>
        <end position="21"/>
    </location>
</feature>
<accession>A0A8C9VTG0</accession>
<keyword evidence="1" id="KW-0812">Transmembrane</keyword>
<keyword evidence="1" id="KW-0472">Membrane</keyword>
<dbReference type="Pfam" id="PF11028">
    <property type="entry name" value="TMEM260-like"/>
    <property type="match status" value="1"/>
</dbReference>
<dbReference type="Proteomes" id="UP000694397">
    <property type="component" value="Chromosome 15"/>
</dbReference>
<reference evidence="3 4" key="1">
    <citation type="submission" date="2019-04" db="EMBL/GenBank/DDBJ databases">
        <authorList>
            <consortium name="Wellcome Sanger Institute Data Sharing"/>
        </authorList>
    </citation>
    <scope>NUCLEOTIDE SEQUENCE [LARGE SCALE GENOMIC DNA]</scope>
</reference>
<organism evidence="3 4">
    <name type="scientific">Scleropages formosus</name>
    <name type="common">Asian bonytongue</name>
    <name type="synonym">Osteoglossum formosum</name>
    <dbReference type="NCBI Taxonomy" id="113540"/>
    <lineage>
        <taxon>Eukaryota</taxon>
        <taxon>Metazoa</taxon>
        <taxon>Chordata</taxon>
        <taxon>Craniata</taxon>
        <taxon>Vertebrata</taxon>
        <taxon>Euteleostomi</taxon>
        <taxon>Actinopterygii</taxon>
        <taxon>Neopterygii</taxon>
        <taxon>Teleostei</taxon>
        <taxon>Osteoglossocephala</taxon>
        <taxon>Osteoglossomorpha</taxon>
        <taxon>Osteoglossiformes</taxon>
        <taxon>Osteoglossidae</taxon>
        <taxon>Scleropages</taxon>
    </lineage>
</organism>
<dbReference type="Ensembl" id="ENSSFOT00015062708.1">
    <property type="protein sequence ID" value="ENSSFOP00015066126.1"/>
    <property type="gene ID" value="ENSSFOG00015017536.2"/>
</dbReference>
<dbReference type="InterPro" id="IPR052724">
    <property type="entry name" value="GT117_domain-containing"/>
</dbReference>
<evidence type="ECO:0000313" key="4">
    <source>
        <dbReference type="Proteomes" id="UP000694397"/>
    </source>
</evidence>
<feature type="transmembrane region" description="Helical" evidence="1">
    <location>
        <begin position="107"/>
        <end position="124"/>
    </location>
</feature>
<feature type="chain" id="PRO_5044682651" evidence="2">
    <location>
        <begin position="22"/>
        <end position="359"/>
    </location>
</feature>
<sequence length="359" mass="38453">MVAAQRGSWLLSGATVAAVAALYLPCVQKAVPGGDSGELITAACELGVAHPPGYPLFTLLSSLAMTFLPSVSPAHSVNLLSGLLGSMASGTLCFTVCRLAGPGPGAVLAGGVFALSLLTWRWSVVAEVFSLNNLFVGSILALAASFHRADGAGERRKFSRWGALCCGLGLCNQHTLVLYVVPVIPWVLLRLHTYQVSMPSRCGYANPSRPLRRVAARSSVRCTLLARSCRCAARRCWPFTSCSASCRTSTSRSPRRRTRLAGAGATRPPFADCSHTCSGWSMAPSAWYDLSPSLTHTHTHTHKSHSFCSLAHLLPRQCCIGKCIIRNKNWHRVLSACWSANGSSLGLRRPHGEVESWPL</sequence>